<proteinExistence type="predicted"/>
<gene>
    <name evidence="1" type="ORF">COA17_11110</name>
</gene>
<accession>A0A2A4HYF7</accession>
<evidence type="ECO:0000313" key="1">
    <source>
        <dbReference type="EMBL" id="PCG08697.1"/>
    </source>
</evidence>
<dbReference type="Proteomes" id="UP000218784">
    <property type="component" value="Unassembled WGS sequence"/>
</dbReference>
<dbReference type="Pfam" id="PF13876">
    <property type="entry name" value="Phage_gp49_66"/>
    <property type="match status" value="1"/>
</dbReference>
<sequence>MTTSSLAATEAECAEGRTAPRVSLSDIEANIAHVVGFTAAAVAEIPSERRRGTLLQDTPASHDVLTIVIVTLRNGYTIIGKSAPASAANFDAELGHKLAYEDAVRQVWPLMGYELRQQLHYRALLDRPQAGVNADLTPIAGEVPSVDPAVVTAAP</sequence>
<evidence type="ECO:0000313" key="2">
    <source>
        <dbReference type="Proteomes" id="UP000218784"/>
    </source>
</evidence>
<dbReference type="InterPro" id="IPR025915">
    <property type="entry name" value="Phage_gp49_66"/>
</dbReference>
<comment type="caution">
    <text evidence="1">The sequence shown here is derived from an EMBL/GenBank/DDBJ whole genome shotgun (WGS) entry which is preliminary data.</text>
</comment>
<organism evidence="1 2">
    <name type="scientific">Sphingomonas ginsenosidimutans</name>
    <dbReference type="NCBI Taxonomy" id="862134"/>
    <lineage>
        <taxon>Bacteria</taxon>
        <taxon>Pseudomonadati</taxon>
        <taxon>Pseudomonadota</taxon>
        <taxon>Alphaproteobacteria</taxon>
        <taxon>Sphingomonadales</taxon>
        <taxon>Sphingomonadaceae</taxon>
        <taxon>Sphingomonas</taxon>
    </lineage>
</organism>
<dbReference type="EMBL" id="NWVD01000004">
    <property type="protein sequence ID" value="PCG08697.1"/>
    <property type="molecule type" value="Genomic_DNA"/>
</dbReference>
<name>A0A2A4HYF7_9SPHN</name>
<dbReference type="AlphaFoldDB" id="A0A2A4HYF7"/>
<protein>
    <submittedName>
        <fullName evidence="1">Uncharacterized protein</fullName>
    </submittedName>
</protein>
<reference evidence="1 2" key="1">
    <citation type="submission" date="2017-09" db="EMBL/GenBank/DDBJ databases">
        <title>Sphingomonas ginsenosidimutans KACC 14949, whole genome shotgun sequence.</title>
        <authorList>
            <person name="Feng G."/>
            <person name="Zhu H."/>
        </authorList>
    </citation>
    <scope>NUCLEOTIDE SEQUENCE [LARGE SCALE GENOMIC DNA]</scope>
    <source>
        <strain evidence="1 2">KACC 14949</strain>
    </source>
</reference>
<dbReference type="RefSeq" id="WP_096612444.1">
    <property type="nucleotide sequence ID" value="NZ_NWVD01000004.1"/>
</dbReference>
<keyword evidence="2" id="KW-1185">Reference proteome</keyword>